<feature type="site" description="Interaction with substrate tRNA" evidence="10">
    <location>
        <position position="106"/>
    </location>
</feature>
<dbReference type="Pfam" id="PF01715">
    <property type="entry name" value="IPPT"/>
    <property type="match status" value="1"/>
</dbReference>
<evidence type="ECO:0000256" key="4">
    <source>
        <dbReference type="ARBA" id="ARBA00022679"/>
    </source>
</evidence>
<keyword evidence="7 10" id="KW-0067">ATP-binding</keyword>
<sequence length="324" mass="38054">MNLWEKHKPLLILAGPTAVGKTGTSIALAKALDGECISADSVQVYKGLDIGSGKVKEEEKQGIPHHLLDILNPSENYDASLFQRMAREKIAELYSREKLPILVGGTGFYIQAMLYDIDFQEENQEEKDRIRRELTDRLEREGTIPLHQELSQVDPEAAKAIHENNKQRIIRALEYYYLHKSPISQHNQEEQKKESLYDALFIVLCREREKLYQGIHDRVLQMKEEGLFQEVQALYEQGYRENMPGCNAIGYKEVFAYLEGRYTEDECIEKIQQHSRNYAKRQMTWFRREKNTIFLSEEEFAEGKEERIEWIIKESMKKWAFLRK</sequence>
<evidence type="ECO:0000256" key="1">
    <source>
        <dbReference type="ARBA" id="ARBA00001946"/>
    </source>
</evidence>
<dbReference type="RefSeq" id="WP_183684024.1">
    <property type="nucleotide sequence ID" value="NZ_JACHHH010000006.1"/>
</dbReference>
<gene>
    <name evidence="10" type="primary">miaA</name>
    <name evidence="14" type="ORF">HNQ46_001384</name>
</gene>
<dbReference type="GO" id="GO:0005524">
    <property type="term" value="F:ATP binding"/>
    <property type="evidence" value="ECO:0007669"/>
    <property type="project" value="UniProtKB-UniRule"/>
</dbReference>
<dbReference type="InterPro" id="IPR039657">
    <property type="entry name" value="Dimethylallyltransferase"/>
</dbReference>
<feature type="binding site" evidence="10">
    <location>
        <begin position="17"/>
        <end position="22"/>
    </location>
    <ligand>
        <name>substrate</name>
    </ligand>
</feature>
<feature type="region of interest" description="Interaction with substrate tRNA" evidence="10">
    <location>
        <begin position="167"/>
        <end position="171"/>
    </location>
</feature>
<comment type="catalytic activity">
    <reaction evidence="9 10 11">
        <text>adenosine(37) in tRNA + dimethylallyl diphosphate = N(6)-dimethylallyladenosine(37) in tRNA + diphosphate</text>
        <dbReference type="Rhea" id="RHEA:26482"/>
        <dbReference type="Rhea" id="RHEA-COMP:10162"/>
        <dbReference type="Rhea" id="RHEA-COMP:10375"/>
        <dbReference type="ChEBI" id="CHEBI:33019"/>
        <dbReference type="ChEBI" id="CHEBI:57623"/>
        <dbReference type="ChEBI" id="CHEBI:74411"/>
        <dbReference type="ChEBI" id="CHEBI:74415"/>
        <dbReference type="EC" id="2.5.1.75"/>
    </reaction>
</comment>
<comment type="caution">
    <text evidence="14">The sequence shown here is derived from an EMBL/GenBank/DDBJ whole genome shotgun (WGS) entry which is preliminary data.</text>
</comment>
<dbReference type="EMBL" id="JACHHH010000006">
    <property type="protein sequence ID" value="MBB6041404.1"/>
    <property type="molecule type" value="Genomic_DNA"/>
</dbReference>
<comment type="caution">
    <text evidence="10">Lacks conserved residue(s) required for the propagation of feature annotation.</text>
</comment>
<proteinExistence type="inferred from homology"/>
<evidence type="ECO:0000313" key="15">
    <source>
        <dbReference type="Proteomes" id="UP000522163"/>
    </source>
</evidence>
<feature type="site" description="Interaction with substrate tRNA" evidence="10">
    <location>
        <position position="131"/>
    </location>
</feature>
<evidence type="ECO:0000256" key="6">
    <source>
        <dbReference type="ARBA" id="ARBA00022741"/>
    </source>
</evidence>
<comment type="function">
    <text evidence="2 10 12">Catalyzes the transfer of a dimethylallyl group onto the adenine at position 37 in tRNAs that read codons beginning with uridine, leading to the formation of N6-(dimethylallyl)adenosine (i(6)A).</text>
</comment>
<evidence type="ECO:0000313" key="14">
    <source>
        <dbReference type="EMBL" id="MBB6041404.1"/>
    </source>
</evidence>
<evidence type="ECO:0000256" key="2">
    <source>
        <dbReference type="ARBA" id="ARBA00003213"/>
    </source>
</evidence>
<evidence type="ECO:0000256" key="5">
    <source>
        <dbReference type="ARBA" id="ARBA00022694"/>
    </source>
</evidence>
<dbReference type="GO" id="GO:0006400">
    <property type="term" value="P:tRNA modification"/>
    <property type="evidence" value="ECO:0007669"/>
    <property type="project" value="TreeGrafter"/>
</dbReference>
<evidence type="ECO:0000256" key="9">
    <source>
        <dbReference type="ARBA" id="ARBA00049563"/>
    </source>
</evidence>
<dbReference type="SUPFAM" id="SSF52540">
    <property type="entry name" value="P-loop containing nucleoside triphosphate hydrolases"/>
    <property type="match status" value="1"/>
</dbReference>
<dbReference type="AlphaFoldDB" id="A0A7W9W2Y3"/>
<dbReference type="PANTHER" id="PTHR11088:SF60">
    <property type="entry name" value="TRNA DIMETHYLALLYLTRANSFERASE"/>
    <property type="match status" value="1"/>
</dbReference>
<comment type="subunit">
    <text evidence="10">Monomer.</text>
</comment>
<organism evidence="14 15">
    <name type="scientific">Oribacterium sinus</name>
    <dbReference type="NCBI Taxonomy" id="237576"/>
    <lineage>
        <taxon>Bacteria</taxon>
        <taxon>Bacillati</taxon>
        <taxon>Bacillota</taxon>
        <taxon>Clostridia</taxon>
        <taxon>Lachnospirales</taxon>
        <taxon>Lachnospiraceae</taxon>
        <taxon>Oribacterium</taxon>
    </lineage>
</organism>
<comment type="cofactor">
    <cofactor evidence="1 10">
        <name>Mg(2+)</name>
        <dbReference type="ChEBI" id="CHEBI:18420"/>
    </cofactor>
</comment>
<name>A0A7W9W2Y3_9FIRM</name>
<accession>A0A7W9W2Y3</accession>
<keyword evidence="6 10" id="KW-0547">Nucleotide-binding</keyword>
<dbReference type="Gene3D" id="1.10.20.140">
    <property type="match status" value="1"/>
</dbReference>
<dbReference type="PANTHER" id="PTHR11088">
    <property type="entry name" value="TRNA DIMETHYLALLYLTRANSFERASE"/>
    <property type="match status" value="1"/>
</dbReference>
<keyword evidence="8 10" id="KW-0460">Magnesium</keyword>
<evidence type="ECO:0000256" key="8">
    <source>
        <dbReference type="ARBA" id="ARBA00022842"/>
    </source>
</evidence>
<dbReference type="GO" id="GO:0052381">
    <property type="term" value="F:tRNA dimethylallyltransferase activity"/>
    <property type="evidence" value="ECO:0007669"/>
    <property type="project" value="UniProtKB-UniRule"/>
</dbReference>
<keyword evidence="5 10" id="KW-0819">tRNA processing</keyword>
<dbReference type="NCBIfam" id="TIGR00174">
    <property type="entry name" value="miaA"/>
    <property type="match status" value="1"/>
</dbReference>
<keyword evidence="4 10" id="KW-0808">Transferase</keyword>
<dbReference type="HAMAP" id="MF_00185">
    <property type="entry name" value="IPP_trans"/>
    <property type="match status" value="1"/>
</dbReference>
<dbReference type="InterPro" id="IPR027417">
    <property type="entry name" value="P-loop_NTPase"/>
</dbReference>
<dbReference type="Gene3D" id="3.40.50.300">
    <property type="entry name" value="P-loop containing nucleotide triphosphate hydrolases"/>
    <property type="match status" value="1"/>
</dbReference>
<evidence type="ECO:0000256" key="13">
    <source>
        <dbReference type="RuleBase" id="RU003785"/>
    </source>
</evidence>
<feature type="region of interest" description="Interaction with substrate tRNA" evidence="10">
    <location>
        <begin position="40"/>
        <end position="43"/>
    </location>
</feature>
<reference evidence="14 15" key="1">
    <citation type="submission" date="2020-08" db="EMBL/GenBank/DDBJ databases">
        <title>Genomic Encyclopedia of Type Strains, Phase IV (KMG-IV): sequencing the most valuable type-strain genomes for metagenomic binning, comparative biology and taxonomic classification.</title>
        <authorList>
            <person name="Goeker M."/>
        </authorList>
    </citation>
    <scope>NUCLEOTIDE SEQUENCE [LARGE SCALE GENOMIC DNA]</scope>
    <source>
        <strain evidence="14 15">DSM 17245</strain>
    </source>
</reference>
<feature type="binding site" evidence="10">
    <location>
        <begin position="15"/>
        <end position="22"/>
    </location>
    <ligand>
        <name>ATP</name>
        <dbReference type="ChEBI" id="CHEBI:30616"/>
    </ligand>
</feature>
<evidence type="ECO:0000256" key="11">
    <source>
        <dbReference type="RuleBase" id="RU003783"/>
    </source>
</evidence>
<evidence type="ECO:0000256" key="3">
    <source>
        <dbReference type="ARBA" id="ARBA00005842"/>
    </source>
</evidence>
<evidence type="ECO:0000256" key="7">
    <source>
        <dbReference type="ARBA" id="ARBA00022840"/>
    </source>
</evidence>
<evidence type="ECO:0000256" key="10">
    <source>
        <dbReference type="HAMAP-Rule" id="MF_00185"/>
    </source>
</evidence>
<comment type="similarity">
    <text evidence="3 10 13">Belongs to the IPP transferase family.</text>
</comment>
<dbReference type="GeneID" id="85014923"/>
<dbReference type="Proteomes" id="UP000522163">
    <property type="component" value="Unassembled WGS sequence"/>
</dbReference>
<dbReference type="InterPro" id="IPR018022">
    <property type="entry name" value="IPT"/>
</dbReference>
<dbReference type="EC" id="2.5.1.75" evidence="10"/>
<protein>
    <recommendedName>
        <fullName evidence="10">tRNA dimethylallyltransferase</fullName>
        <ecNumber evidence="10">2.5.1.75</ecNumber>
    </recommendedName>
    <alternativeName>
        <fullName evidence="10">Dimethylallyl diphosphate:tRNA dimethylallyltransferase</fullName>
        <shortName evidence="10">DMAPP:tRNA dimethylallyltransferase</shortName>
        <shortName evidence="10">DMATase</shortName>
    </alternativeName>
    <alternativeName>
        <fullName evidence="10">Isopentenyl-diphosphate:tRNA isopentenyltransferase</fullName>
        <shortName evidence="10">IPP transferase</shortName>
        <shortName evidence="10">IPPT</shortName>
        <shortName evidence="10">IPTase</shortName>
    </alternativeName>
</protein>
<evidence type="ECO:0000256" key="12">
    <source>
        <dbReference type="RuleBase" id="RU003784"/>
    </source>
</evidence>